<organism evidence="1 2">
    <name type="scientific">Weeksella virosa (strain ATCC 43766 / DSM 16922 / JCM 21250 / CCUG 30538 / CDC 9751 / IAM 14551 / NBRC 16016 / NCTC 11634 / CL345/78)</name>
    <dbReference type="NCBI Taxonomy" id="865938"/>
    <lineage>
        <taxon>Bacteria</taxon>
        <taxon>Pseudomonadati</taxon>
        <taxon>Bacteroidota</taxon>
        <taxon>Flavobacteriia</taxon>
        <taxon>Flavobacteriales</taxon>
        <taxon>Weeksellaceae</taxon>
        <taxon>Weeksella</taxon>
    </lineage>
</organism>
<dbReference type="EMBL" id="CP002455">
    <property type="protein sequence ID" value="ADX68498.1"/>
    <property type="molecule type" value="Genomic_DNA"/>
</dbReference>
<keyword evidence="2" id="KW-1185">Reference proteome</keyword>
<evidence type="ECO:0000313" key="2">
    <source>
        <dbReference type="Proteomes" id="UP000008641"/>
    </source>
</evidence>
<gene>
    <name evidence="1" type="ordered locus">Weevi_1808</name>
</gene>
<evidence type="ECO:0000313" key="1">
    <source>
        <dbReference type="EMBL" id="ADX68498.1"/>
    </source>
</evidence>
<dbReference type="KEGG" id="wvi:Weevi_1808"/>
<sequence length="224" mass="25431">MKTQNIITLTLFILLFTNCKKELQTTANAREMEAVMHKFDSLDEDIFSESHGKLGVILNINPLGVFKTQTHQFEEKTSTATKEHQKTLQEFSQEYSQKEKIKSVVSSFLDQHKKSYLFIQDDHETDLNNISEKYAVDDLLIIDVTSGIAQTNNPTEKNNNSAKGGQTYIDVKVLDGKTLKEKYKETLSGTQYLDTSDSSLTEKEKIKRAINNSLDQTLNNISNP</sequence>
<dbReference type="HOGENOM" id="CLU_1234591_0_0_10"/>
<accession>F0P0J9</accession>
<name>F0P0J9_WEEVC</name>
<dbReference type="AlphaFoldDB" id="F0P0J9"/>
<evidence type="ECO:0008006" key="3">
    <source>
        <dbReference type="Google" id="ProtNLM"/>
    </source>
</evidence>
<protein>
    <recommendedName>
        <fullName evidence="3">Lipoprotein</fullName>
    </recommendedName>
</protein>
<dbReference type="STRING" id="865938.Weevi_1808"/>
<reference evidence="1 2" key="1">
    <citation type="journal article" date="2011" name="Stand. Genomic Sci.">
        <title>Complete genome sequence of Weeksella virosa type strain (9751).</title>
        <authorList>
            <person name="Lang E."/>
            <person name="Teshima H."/>
            <person name="Lucas S."/>
            <person name="Lapidus A."/>
            <person name="Hammon N."/>
            <person name="Deshpande S."/>
            <person name="Nolan M."/>
            <person name="Cheng J.F."/>
            <person name="Pitluck S."/>
            <person name="Liolios K."/>
            <person name="Pagani I."/>
            <person name="Mikhailova N."/>
            <person name="Ivanova N."/>
            <person name="Mavromatis K."/>
            <person name="Pati A."/>
            <person name="Tapia R."/>
            <person name="Han C."/>
            <person name="Goodwin L."/>
            <person name="Chen A."/>
            <person name="Palaniappan K."/>
            <person name="Land M."/>
            <person name="Hauser L."/>
            <person name="Chang Y.J."/>
            <person name="Jeffries C.D."/>
            <person name="Brambilla E.M."/>
            <person name="Kopitz M."/>
            <person name="Rohde M."/>
            <person name="Goker M."/>
            <person name="Tindall B.J."/>
            <person name="Detter J.C."/>
            <person name="Woyke T."/>
            <person name="Bristow J."/>
            <person name="Eisen J.A."/>
            <person name="Markowitz V."/>
            <person name="Hugenholtz P."/>
            <person name="Klenk H.P."/>
            <person name="Kyrpides N.C."/>
        </authorList>
    </citation>
    <scope>NUCLEOTIDE SEQUENCE [LARGE SCALE GENOMIC DNA]</scope>
    <source>
        <strain evidence="2">ATCC 43766 / DSM 16922 / JCM 21250 / NBRC 16016 / NCTC 11634 / CL345/78</strain>
    </source>
</reference>
<proteinExistence type="predicted"/>
<dbReference type="OrthoDB" id="9891403at2"/>
<dbReference type="RefSeq" id="WP_013598887.1">
    <property type="nucleotide sequence ID" value="NC_015144.1"/>
</dbReference>
<dbReference type="Proteomes" id="UP000008641">
    <property type="component" value="Chromosome"/>
</dbReference>
<reference evidence="2" key="2">
    <citation type="journal article" date="2011" name="Stand. Genomic Sci.">
        <title>Complete genome sequence of Weeksella virosa type strain (9751T).</title>
        <authorList>
            <person name="Lang E."/>
            <person name="Teshima H."/>
            <person name="Lucas S."/>
            <person name="Lapidus A."/>
            <person name="Hammon N."/>
            <person name="Deshpande S."/>
            <person name="Nolan M."/>
            <person name="Cheng J."/>
            <person name="Pitluck S."/>
            <person name="Liolios K."/>
            <person name="Pagani I."/>
            <person name="Mikhailova N."/>
            <person name="Ivanova N."/>
            <person name="Mavromatis K."/>
            <person name="Pati A."/>
            <person name="Tapia R."/>
            <person name="Han C."/>
            <person name="Goodwin L."/>
            <person name="Chen A."/>
            <person name="Palaniappan K."/>
            <person name="Land M."/>
            <person name="Hauser L."/>
            <person name="Chang Y."/>
            <person name="Jeffries C."/>
            <person name="Brambilla E."/>
            <person name="Kopitz M."/>
            <person name="Rohde M."/>
            <person name="Goker M."/>
            <person name="Tindall B."/>
            <person name="Detter J."/>
            <person name="Woyke T."/>
            <person name="Bristow J."/>
            <person name="Eisen J."/>
            <person name="Markowitz V."/>
            <person name="Hugenholtz P."/>
            <person name="Klenk H."/>
            <person name="Kyrpides N."/>
        </authorList>
    </citation>
    <scope>NUCLEOTIDE SEQUENCE [LARGE SCALE GENOMIC DNA]</scope>
    <source>
        <strain evidence="2">ATCC 43766 / DSM 16922 / JCM 21250 / NBRC 16016 / NCTC 11634 / CL345/78</strain>
    </source>
</reference>